<evidence type="ECO:0000259" key="4">
    <source>
        <dbReference type="Pfam" id="PF25984"/>
    </source>
</evidence>
<feature type="domain" description="YknX-like beta-barrel" evidence="5">
    <location>
        <begin position="231"/>
        <end position="318"/>
    </location>
</feature>
<feature type="coiled-coil region" evidence="3">
    <location>
        <begin position="116"/>
        <end position="193"/>
    </location>
</feature>
<name>A0A9D1NY81_9FIRM</name>
<dbReference type="AlphaFoldDB" id="A0A9D1NY81"/>
<dbReference type="Gene3D" id="2.40.50.100">
    <property type="match status" value="1"/>
</dbReference>
<dbReference type="InterPro" id="IPR050465">
    <property type="entry name" value="UPF0194_transport"/>
</dbReference>
<dbReference type="PANTHER" id="PTHR32347">
    <property type="entry name" value="EFFLUX SYSTEM COMPONENT YKNX-RELATED"/>
    <property type="match status" value="1"/>
</dbReference>
<dbReference type="Gene3D" id="2.40.30.170">
    <property type="match status" value="1"/>
</dbReference>
<feature type="domain" description="YknX-like barrel-sandwich hybrid" evidence="4">
    <location>
        <begin position="86"/>
        <end position="212"/>
    </location>
</feature>
<dbReference type="Gene3D" id="2.40.420.20">
    <property type="match status" value="1"/>
</dbReference>
<proteinExistence type="predicted"/>
<dbReference type="SUPFAM" id="SSF111369">
    <property type="entry name" value="HlyD-like secretion proteins"/>
    <property type="match status" value="1"/>
</dbReference>
<dbReference type="InterPro" id="IPR058639">
    <property type="entry name" value="BSH_YknX-like"/>
</dbReference>
<gene>
    <name evidence="6" type="ORF">IAC80_01275</name>
</gene>
<protein>
    <submittedName>
        <fullName evidence="6">Efflux RND transporter periplasmic adaptor subunit</fullName>
    </submittedName>
</protein>
<evidence type="ECO:0000259" key="5">
    <source>
        <dbReference type="Pfam" id="PF25990"/>
    </source>
</evidence>
<evidence type="ECO:0000256" key="1">
    <source>
        <dbReference type="ARBA" id="ARBA00004196"/>
    </source>
</evidence>
<accession>A0A9D1NY81</accession>
<evidence type="ECO:0000256" key="3">
    <source>
        <dbReference type="SAM" id="Coils"/>
    </source>
</evidence>
<reference evidence="6" key="2">
    <citation type="journal article" date="2021" name="PeerJ">
        <title>Extensive microbial diversity within the chicken gut microbiome revealed by metagenomics and culture.</title>
        <authorList>
            <person name="Gilroy R."/>
            <person name="Ravi A."/>
            <person name="Getino M."/>
            <person name="Pursley I."/>
            <person name="Horton D.L."/>
            <person name="Alikhan N.F."/>
            <person name="Baker D."/>
            <person name="Gharbi K."/>
            <person name="Hall N."/>
            <person name="Watson M."/>
            <person name="Adriaenssens E.M."/>
            <person name="Foster-Nyarko E."/>
            <person name="Jarju S."/>
            <person name="Secka A."/>
            <person name="Antonio M."/>
            <person name="Oren A."/>
            <person name="Chaudhuri R.R."/>
            <person name="La Ragione R."/>
            <person name="Hildebrand F."/>
            <person name="Pallen M.J."/>
        </authorList>
    </citation>
    <scope>NUCLEOTIDE SEQUENCE</scope>
    <source>
        <strain evidence="6">ChiBcec6-7307</strain>
    </source>
</reference>
<organism evidence="6 7">
    <name type="scientific">Candidatus Merdiplasma excrementigallinarum</name>
    <dbReference type="NCBI Taxonomy" id="2840864"/>
    <lineage>
        <taxon>Bacteria</taxon>
        <taxon>Bacillati</taxon>
        <taxon>Bacillota</taxon>
        <taxon>Clostridia</taxon>
        <taxon>Lachnospirales</taxon>
        <taxon>Lachnospiraceae</taxon>
        <taxon>Lachnospiraceae incertae sedis</taxon>
        <taxon>Candidatus Merdiplasma</taxon>
    </lineage>
</organism>
<dbReference type="Pfam" id="PF25990">
    <property type="entry name" value="Beta-barrel_YknX"/>
    <property type="match status" value="1"/>
</dbReference>
<evidence type="ECO:0000313" key="6">
    <source>
        <dbReference type="EMBL" id="HIV22547.1"/>
    </source>
</evidence>
<dbReference type="Proteomes" id="UP000886889">
    <property type="component" value="Unassembled WGS sequence"/>
</dbReference>
<reference evidence="6" key="1">
    <citation type="submission" date="2020-10" db="EMBL/GenBank/DDBJ databases">
        <authorList>
            <person name="Gilroy R."/>
        </authorList>
    </citation>
    <scope>NUCLEOTIDE SEQUENCE</scope>
    <source>
        <strain evidence="6">ChiBcec6-7307</strain>
    </source>
</reference>
<comment type="caution">
    <text evidence="6">The sequence shown here is derived from an EMBL/GenBank/DDBJ whole genome shotgun (WGS) entry which is preliminary data.</text>
</comment>
<comment type="subcellular location">
    <subcellularLocation>
        <location evidence="1">Cell envelope</location>
    </subcellularLocation>
</comment>
<sequence>MKKGIVVLLVLVLAGGAGGGAYYYWTRSAQGAEGGDRVSSDSEDAVYVDSVSMLAGLGTGTGQIQRYSGVVEPQNTWEIRLENERTVKECKVKVGDEVKTGQELFVYDTTEDSDKLAQAEIDLERIQNDIESAKSSKAQYEKESQNASQEDRLQITNSILQAENQIKMSEYEYESKELEIEQLKNRIADATVTSEIDGVVKAINDPNSSASDFSDNSSDAYITILEVGGYRVKGTINEQNISQITTGMDMIVYSRVDSDVTWRGIISEINLDAGESGNSDSYYISSSSSDGTTSTNYPFYVELDSSDNLILGQHVYMEPDVGQGEEKEGIWLDDYYFVIEDDGSAYVWAASASNTLERRPVTLGDYDEELYTYQVLEGLTEDDYIAVPDETMEEGLPVIYNDASAGDSLDGLDGGIYDEGQDGEMLYDESMDDMGYEDGMYDMEFDGGIEDLGYDDSMEGLGLDDSVEVYDDSIEYDDSMEVYDDSVESFDDSMEVYDADGDAVYEEEVTVE</sequence>
<dbReference type="Pfam" id="PF25984">
    <property type="entry name" value="BSH_YknX"/>
    <property type="match status" value="1"/>
</dbReference>
<dbReference type="EMBL" id="DVOS01000015">
    <property type="protein sequence ID" value="HIV22547.1"/>
    <property type="molecule type" value="Genomic_DNA"/>
</dbReference>
<evidence type="ECO:0000256" key="2">
    <source>
        <dbReference type="ARBA" id="ARBA00023054"/>
    </source>
</evidence>
<dbReference type="PANTHER" id="PTHR32347:SF14">
    <property type="entry name" value="EFFLUX SYSTEM COMPONENT YKNX-RELATED"/>
    <property type="match status" value="1"/>
</dbReference>
<keyword evidence="2 3" id="KW-0175">Coiled coil</keyword>
<dbReference type="GO" id="GO:0030313">
    <property type="term" value="C:cell envelope"/>
    <property type="evidence" value="ECO:0007669"/>
    <property type="project" value="UniProtKB-SubCell"/>
</dbReference>
<evidence type="ECO:0000313" key="7">
    <source>
        <dbReference type="Proteomes" id="UP000886889"/>
    </source>
</evidence>
<dbReference type="InterPro" id="IPR058636">
    <property type="entry name" value="Beta-barrel_YknX"/>
</dbReference>